<evidence type="ECO:0000313" key="5">
    <source>
        <dbReference type="EMBL" id="WLQ41473.1"/>
    </source>
</evidence>
<evidence type="ECO:0000256" key="1">
    <source>
        <dbReference type="ARBA" id="ARBA00010062"/>
    </source>
</evidence>
<dbReference type="InterPro" id="IPR028082">
    <property type="entry name" value="Peripla_BP_I"/>
</dbReference>
<dbReference type="Pfam" id="PF13458">
    <property type="entry name" value="Peripla_BP_6"/>
    <property type="match status" value="1"/>
</dbReference>
<protein>
    <submittedName>
        <fullName evidence="5">ABC transporter substrate-binding protein</fullName>
    </submittedName>
</protein>
<name>A0ABY9I5Q5_9ACTN</name>
<evidence type="ECO:0000259" key="4">
    <source>
        <dbReference type="Pfam" id="PF13458"/>
    </source>
</evidence>
<dbReference type="Proteomes" id="UP001229952">
    <property type="component" value="Chromosome"/>
</dbReference>
<dbReference type="PROSITE" id="PS51257">
    <property type="entry name" value="PROKAR_LIPOPROTEIN"/>
    <property type="match status" value="1"/>
</dbReference>
<dbReference type="EMBL" id="CP120992">
    <property type="protein sequence ID" value="WLQ41473.1"/>
    <property type="molecule type" value="Genomic_DNA"/>
</dbReference>
<reference evidence="5 6" key="1">
    <citation type="submission" date="2023-03" db="EMBL/GenBank/DDBJ databases">
        <title>Isolation and description of six Streptomyces strains from soil environments, able to metabolize different microbial glucans.</title>
        <authorList>
            <person name="Widen T."/>
            <person name="Larsbrink J."/>
        </authorList>
    </citation>
    <scope>NUCLEOTIDE SEQUENCE [LARGE SCALE GENOMIC DNA]</scope>
    <source>
        <strain evidence="5 6">Mut2</strain>
    </source>
</reference>
<keyword evidence="2 3" id="KW-0732">Signal</keyword>
<dbReference type="Gene3D" id="3.40.50.2300">
    <property type="match status" value="2"/>
</dbReference>
<feature type="domain" description="Leucine-binding protein" evidence="4">
    <location>
        <begin position="54"/>
        <end position="361"/>
    </location>
</feature>
<dbReference type="InterPro" id="IPR028081">
    <property type="entry name" value="Leu-bd"/>
</dbReference>
<evidence type="ECO:0000256" key="2">
    <source>
        <dbReference type="ARBA" id="ARBA00022729"/>
    </source>
</evidence>
<evidence type="ECO:0000313" key="6">
    <source>
        <dbReference type="Proteomes" id="UP001229952"/>
    </source>
</evidence>
<feature type="chain" id="PRO_5046094824" evidence="3">
    <location>
        <begin position="33"/>
        <end position="426"/>
    </location>
</feature>
<sequence length="426" mass="45108">MTGRQRPIPSRPSRLLISTVAAGALLMTGCGALPGASGDSREPVTVVTWAPSGASGPDTANMAGMTAMAQAYARWVNGDGGLDGHRLRVVTCDEEDTSAGAGNCARLAVEEKAVAVVGSYSRHGRAFMTPLEVAGIPYIGGYGASEEEFRSYLSYPVTGGQSALLAGNAKQLARRCDRVSLVRPDTLGGDGQSWLLNTGLTEARRPAPLDIRVAETTTSYDDAAGRALAGAGASGGCVTAVLGDRTETFLDSFRRLEPTTGTVRISSVLGSVGQPLIDRTGGRDSPFEGAYVTGWYPDSGDARWNLMRQVIRKHAFGDNRIDPDDTGVQTTWIAYTALKSIVESLHEPGITAWKVTKALNKGIRVSTGGLTPELRWRYEDMLGSDSYPRIVNSKVTFQVVRDGKLVAEKKGFVDVTKTLSDASATG</sequence>
<keyword evidence="6" id="KW-1185">Reference proteome</keyword>
<organism evidence="5 6">
    <name type="scientific">Streptomyces laculatispora</name>
    <dbReference type="NCBI Taxonomy" id="887464"/>
    <lineage>
        <taxon>Bacteria</taxon>
        <taxon>Bacillati</taxon>
        <taxon>Actinomycetota</taxon>
        <taxon>Actinomycetes</taxon>
        <taxon>Kitasatosporales</taxon>
        <taxon>Streptomycetaceae</taxon>
        <taxon>Streptomyces</taxon>
    </lineage>
</organism>
<comment type="similarity">
    <text evidence="1">Belongs to the leucine-binding protein family.</text>
</comment>
<dbReference type="SUPFAM" id="SSF53822">
    <property type="entry name" value="Periplasmic binding protein-like I"/>
    <property type="match status" value="1"/>
</dbReference>
<feature type="signal peptide" evidence="3">
    <location>
        <begin position="1"/>
        <end position="32"/>
    </location>
</feature>
<dbReference type="RefSeq" id="WP_306088262.1">
    <property type="nucleotide sequence ID" value="NZ_CP120992.1"/>
</dbReference>
<evidence type="ECO:0000256" key="3">
    <source>
        <dbReference type="SAM" id="SignalP"/>
    </source>
</evidence>
<proteinExistence type="inferred from homology"/>
<gene>
    <name evidence="5" type="ORF">P8A22_16640</name>
</gene>
<accession>A0ABY9I5Q5</accession>